<dbReference type="InterPro" id="IPR001300">
    <property type="entry name" value="Peptidase_C2_calpain_cat"/>
</dbReference>
<dbReference type="SUPFAM" id="SSF54001">
    <property type="entry name" value="Cysteine proteinases"/>
    <property type="match status" value="1"/>
</dbReference>
<dbReference type="AlphaFoldDB" id="A0A0G4F785"/>
<keyword evidence="2 6" id="KW-0645">Protease</keyword>
<keyword evidence="4 6" id="KW-0788">Thiol protease</keyword>
<evidence type="ECO:0000313" key="9">
    <source>
        <dbReference type="EMBL" id="CEM07870.1"/>
    </source>
</evidence>
<dbReference type="PANTHER" id="PTHR10183:SF379">
    <property type="entry name" value="CALPAIN-5"/>
    <property type="match status" value="1"/>
</dbReference>
<reference evidence="9 10" key="1">
    <citation type="submission" date="2014-11" db="EMBL/GenBank/DDBJ databases">
        <authorList>
            <person name="Zhu J."/>
            <person name="Qi W."/>
            <person name="Song R."/>
        </authorList>
    </citation>
    <scope>NUCLEOTIDE SEQUENCE [LARGE SCALE GENOMIC DNA]</scope>
</reference>
<dbReference type="InterPro" id="IPR038765">
    <property type="entry name" value="Papain-like_cys_pep_sf"/>
</dbReference>
<feature type="active site" evidence="5 6">
    <location>
        <position position="393"/>
    </location>
</feature>
<dbReference type="GO" id="GO:0006508">
    <property type="term" value="P:proteolysis"/>
    <property type="evidence" value="ECO:0007669"/>
    <property type="project" value="UniProtKB-KW"/>
</dbReference>
<dbReference type="CDD" id="cd00044">
    <property type="entry name" value="CysPc"/>
    <property type="match status" value="1"/>
</dbReference>
<dbReference type="EMBL" id="CDMY01000379">
    <property type="protein sequence ID" value="CEM07870.1"/>
    <property type="molecule type" value="Genomic_DNA"/>
</dbReference>
<feature type="active site" evidence="5 6">
    <location>
        <position position="586"/>
    </location>
</feature>
<evidence type="ECO:0000256" key="5">
    <source>
        <dbReference type="PIRSR" id="PIRSR622684-1"/>
    </source>
</evidence>
<keyword evidence="10" id="KW-1185">Reference proteome</keyword>
<dbReference type="OrthoDB" id="424753at2759"/>
<dbReference type="PRINTS" id="PR00704">
    <property type="entry name" value="CALPAIN"/>
</dbReference>
<sequence>MSQKFRVSEKLLPDPSGERVGLSGREGVNSFINGAYRKLRGDLHGHPTYGKGDQLYIYKDEDGVWRIGTKVGGRAFYAYCEDASSATPADVSSPWHIFAGGSDGFVADPKVTAISFTISADDIANAPHRVVVSGREGTNSHINGGYIRLGEDFSERPAYHYKEEDLYLFFSNGKWKIGPGEVGTNSFFASVADMDAASPDAINVVWSVFNGTENEDDPDVKVEAFDEGIDNDLKPTDIVSSSGEVKIFKATINNKCEFPIHLMWIDQDGEEELKQEIPVGESLKFDSFKGHAWRVRRPDGGLIWEAVAGGHAIPAGELEDGATIDITEPDEHGVAIPKFEDNEFPPTFASLGSVEVKDVQWIRGSKLSVTAQAAKLFDTIEPSDLLQGSLGDCWLLAAFASVAEFPGCVEDLFVTKEYNPAGQYTVRLFDVSSGEWVDMTFDDHIPCEVKKWWQKGGKPLFAQPAGNELWCLLLEKAFAKFCGGYGKLSGGFTPYAWQCMTGEVKQYVWKCGEDGVWKEHQVDLDWLKENPRQLSRLFTVETGQTKTPEQFFDTLAQFDKNNYLMSAAIPGDVMEKKRADGLVERHAYSLLSVLHLTEGGHDLKLLQLRNPWGKGHEWNGDWGDKSPTWDEHPQIKEHLWRDEEDGIFWISFDDFAARFKSVNVCPKCMPTTPPKKAGDVQAIEAAPTAHQDLQEPPDATPMHNGPHPAGGAGATGDPVFDAASVFDAYKGTAGMVGMDRRRSAYRDGRTRDR</sequence>
<comment type="similarity">
    <text evidence="1">Belongs to the peptidase C2 family.</text>
</comment>
<evidence type="ECO:0000313" key="10">
    <source>
        <dbReference type="Proteomes" id="UP000041254"/>
    </source>
</evidence>
<dbReference type="InterPro" id="IPR000169">
    <property type="entry name" value="Pept_cys_AS"/>
</dbReference>
<evidence type="ECO:0000256" key="6">
    <source>
        <dbReference type="PROSITE-ProRule" id="PRU00239"/>
    </source>
</evidence>
<feature type="domain" description="Calpain catalytic" evidence="8">
    <location>
        <begin position="338"/>
        <end position="665"/>
    </location>
</feature>
<organism evidence="9 10">
    <name type="scientific">Vitrella brassicaformis (strain CCMP3155)</name>
    <dbReference type="NCBI Taxonomy" id="1169540"/>
    <lineage>
        <taxon>Eukaryota</taxon>
        <taxon>Sar</taxon>
        <taxon>Alveolata</taxon>
        <taxon>Colpodellida</taxon>
        <taxon>Vitrellaceae</taxon>
        <taxon>Vitrella</taxon>
    </lineage>
</organism>
<feature type="active site" evidence="5 6">
    <location>
        <position position="610"/>
    </location>
</feature>
<keyword evidence="3 6" id="KW-0378">Hydrolase</keyword>
<dbReference type="GO" id="GO:0004198">
    <property type="term" value="F:calcium-dependent cysteine-type endopeptidase activity"/>
    <property type="evidence" value="ECO:0007669"/>
    <property type="project" value="InterPro"/>
</dbReference>
<evidence type="ECO:0000256" key="1">
    <source>
        <dbReference type="ARBA" id="ARBA00007623"/>
    </source>
</evidence>
<name>A0A0G4F785_VITBC</name>
<dbReference type="STRING" id="1169540.A0A0G4F785"/>
<evidence type="ECO:0000256" key="4">
    <source>
        <dbReference type="ARBA" id="ARBA00022807"/>
    </source>
</evidence>
<proteinExistence type="inferred from homology"/>
<dbReference type="Pfam" id="PF00648">
    <property type="entry name" value="Peptidase_C2"/>
    <property type="match status" value="1"/>
</dbReference>
<dbReference type="InterPro" id="IPR037140">
    <property type="entry name" value="VHL_beta_dom_sf"/>
</dbReference>
<protein>
    <recommendedName>
        <fullName evidence="8">Calpain catalytic domain-containing protein</fullName>
    </recommendedName>
</protein>
<dbReference type="VEuPathDB" id="CryptoDB:Vbra_3050"/>
<feature type="region of interest" description="Disordered" evidence="7">
    <location>
        <begin position="692"/>
        <end position="716"/>
    </location>
</feature>
<dbReference type="PROSITE" id="PS50203">
    <property type="entry name" value="CALPAIN_CAT"/>
    <property type="match status" value="1"/>
</dbReference>
<gene>
    <name evidence="9" type="ORF">Vbra_3050</name>
</gene>
<dbReference type="SUPFAM" id="SSF49468">
    <property type="entry name" value="VHL"/>
    <property type="match status" value="1"/>
</dbReference>
<accession>A0A0G4F785</accession>
<dbReference type="SMART" id="SM00230">
    <property type="entry name" value="CysPc"/>
    <property type="match status" value="1"/>
</dbReference>
<dbReference type="InterPro" id="IPR036208">
    <property type="entry name" value="VHL_sf"/>
</dbReference>
<dbReference type="PANTHER" id="PTHR10183">
    <property type="entry name" value="CALPAIN"/>
    <property type="match status" value="1"/>
</dbReference>
<dbReference type="PROSITE" id="PS00139">
    <property type="entry name" value="THIOL_PROTEASE_CYS"/>
    <property type="match status" value="1"/>
</dbReference>
<dbReference type="Gene3D" id="3.90.70.10">
    <property type="entry name" value="Cysteine proteinases"/>
    <property type="match status" value="1"/>
</dbReference>
<dbReference type="PhylomeDB" id="A0A0G4F785"/>
<dbReference type="Gene3D" id="2.60.40.780">
    <property type="entry name" value="von Hippel-Lindau disease tumour suppressor, beta domain"/>
    <property type="match status" value="1"/>
</dbReference>
<dbReference type="InParanoid" id="A0A0G4F785"/>
<evidence type="ECO:0000256" key="3">
    <source>
        <dbReference type="ARBA" id="ARBA00022801"/>
    </source>
</evidence>
<evidence type="ECO:0000259" key="8">
    <source>
        <dbReference type="PROSITE" id="PS50203"/>
    </source>
</evidence>
<dbReference type="Proteomes" id="UP000041254">
    <property type="component" value="Unassembled WGS sequence"/>
</dbReference>
<dbReference type="InterPro" id="IPR022684">
    <property type="entry name" value="Calpain_cysteine_protease"/>
</dbReference>
<evidence type="ECO:0000256" key="2">
    <source>
        <dbReference type="ARBA" id="ARBA00022670"/>
    </source>
</evidence>
<evidence type="ECO:0000256" key="7">
    <source>
        <dbReference type="SAM" id="MobiDB-lite"/>
    </source>
</evidence>